<dbReference type="Gene3D" id="2.60.40.10">
    <property type="entry name" value="Immunoglobulins"/>
    <property type="match status" value="2"/>
</dbReference>
<dbReference type="VEuPathDB" id="VectorBase:ASTEI20_035291"/>
<evidence type="ECO:0000256" key="1">
    <source>
        <dbReference type="SAM" id="MobiDB-lite"/>
    </source>
</evidence>
<dbReference type="Proteomes" id="UP000076408">
    <property type="component" value="Unassembled WGS sequence"/>
</dbReference>
<dbReference type="PROSITE" id="PS50835">
    <property type="entry name" value="IG_LIKE"/>
    <property type="match status" value="1"/>
</dbReference>
<dbReference type="VEuPathDB" id="VectorBase:ASTEI03555"/>
<feature type="transmembrane region" description="Helical" evidence="2">
    <location>
        <begin position="286"/>
        <end position="310"/>
    </location>
</feature>
<accession>A0A182Y519</accession>
<feature type="compositionally biased region" description="Polar residues" evidence="1">
    <location>
        <begin position="115"/>
        <end position="126"/>
    </location>
</feature>
<evidence type="ECO:0000256" key="2">
    <source>
        <dbReference type="SAM" id="Phobius"/>
    </source>
</evidence>
<evidence type="ECO:0000313" key="4">
    <source>
        <dbReference type="Proteomes" id="UP000076408"/>
    </source>
</evidence>
<dbReference type="EnsemblMetazoa" id="ASTEI03555-RA">
    <property type="protein sequence ID" value="ASTEI03555-PA"/>
    <property type="gene ID" value="ASTEI03555"/>
</dbReference>
<dbReference type="SUPFAM" id="SSF49265">
    <property type="entry name" value="Fibronectin type III"/>
    <property type="match status" value="1"/>
</dbReference>
<feature type="region of interest" description="Disordered" evidence="1">
    <location>
        <begin position="96"/>
        <end position="142"/>
    </location>
</feature>
<keyword evidence="4" id="KW-1185">Reference proteome</keyword>
<feature type="compositionally biased region" description="Acidic residues" evidence="1">
    <location>
        <begin position="375"/>
        <end position="391"/>
    </location>
</feature>
<feature type="region of interest" description="Disordered" evidence="1">
    <location>
        <begin position="340"/>
        <end position="398"/>
    </location>
</feature>
<organism evidence="3 4">
    <name type="scientific">Anopheles stephensi</name>
    <name type="common">Indo-Pakistan malaria mosquito</name>
    <dbReference type="NCBI Taxonomy" id="30069"/>
    <lineage>
        <taxon>Eukaryota</taxon>
        <taxon>Metazoa</taxon>
        <taxon>Ecdysozoa</taxon>
        <taxon>Arthropoda</taxon>
        <taxon>Hexapoda</taxon>
        <taxon>Insecta</taxon>
        <taxon>Pterygota</taxon>
        <taxon>Neoptera</taxon>
        <taxon>Endopterygota</taxon>
        <taxon>Diptera</taxon>
        <taxon>Nematocera</taxon>
        <taxon>Culicoidea</taxon>
        <taxon>Culicidae</taxon>
        <taxon>Anophelinae</taxon>
        <taxon>Anopheles</taxon>
    </lineage>
</organism>
<name>A0A182Y519_ANOST</name>
<dbReference type="PROSITE" id="PS50853">
    <property type="entry name" value="FN3"/>
    <property type="match status" value="1"/>
</dbReference>
<dbReference type="InterPro" id="IPR003961">
    <property type="entry name" value="FN3_dom"/>
</dbReference>
<dbReference type="InterPro" id="IPR007110">
    <property type="entry name" value="Ig-like_dom"/>
</dbReference>
<keyword evidence="2" id="KW-0812">Transmembrane</keyword>
<dbReference type="SMART" id="SM00409">
    <property type="entry name" value="IG"/>
    <property type="match status" value="1"/>
</dbReference>
<dbReference type="CDD" id="cd00063">
    <property type="entry name" value="FN3"/>
    <property type="match status" value="1"/>
</dbReference>
<proteinExistence type="predicted"/>
<dbReference type="OMA" id="CYQASQM"/>
<dbReference type="InterPro" id="IPR036116">
    <property type="entry name" value="FN3_sf"/>
</dbReference>
<evidence type="ECO:0000313" key="3">
    <source>
        <dbReference type="EnsemblMetazoa" id="ASTEI03555-PA"/>
    </source>
</evidence>
<feature type="compositionally biased region" description="Polar residues" evidence="1">
    <location>
        <begin position="99"/>
        <end position="108"/>
    </location>
</feature>
<dbReference type="AlphaFoldDB" id="A0A182Y519"/>
<dbReference type="VEuPathDB" id="VectorBase:ASTE000283"/>
<dbReference type="InterPro" id="IPR003599">
    <property type="entry name" value="Ig_sub"/>
</dbReference>
<keyword evidence="2" id="KW-1133">Transmembrane helix</keyword>
<keyword evidence="2" id="KW-0472">Membrane</keyword>
<reference evidence="4" key="1">
    <citation type="journal article" date="2014" name="Genome Biol.">
        <title>Genome analysis of a major urban malaria vector mosquito, Anopheles stephensi.</title>
        <authorList>
            <person name="Jiang X."/>
            <person name="Peery A."/>
            <person name="Hall A.B."/>
            <person name="Sharma A."/>
            <person name="Chen X.G."/>
            <person name="Waterhouse R.M."/>
            <person name="Komissarov A."/>
            <person name="Riehle M.M."/>
            <person name="Shouche Y."/>
            <person name="Sharakhova M.V."/>
            <person name="Lawson D."/>
            <person name="Pakpour N."/>
            <person name="Arensburger P."/>
            <person name="Davidson V.L."/>
            <person name="Eiglmeier K."/>
            <person name="Emrich S."/>
            <person name="George P."/>
            <person name="Kennedy R.C."/>
            <person name="Mane S.P."/>
            <person name="Maslen G."/>
            <person name="Oringanje C."/>
            <person name="Qi Y."/>
            <person name="Settlage R."/>
            <person name="Tojo M."/>
            <person name="Tubio J.M."/>
            <person name="Unger M.F."/>
            <person name="Wang B."/>
            <person name="Vernick K.D."/>
            <person name="Ribeiro J.M."/>
            <person name="James A.A."/>
            <person name="Michel K."/>
            <person name="Riehle M.A."/>
            <person name="Luckhart S."/>
            <person name="Sharakhov I.V."/>
            <person name="Tu Z."/>
        </authorList>
    </citation>
    <scope>NUCLEOTIDE SEQUENCE [LARGE SCALE GENOMIC DNA]</scope>
    <source>
        <strain evidence="4">Indian</strain>
    </source>
</reference>
<sequence length="410" mass="46040">MHYVMPGRCLLVIYVTRSFGVIFEEYVVDQGRNLTLRCDSKHPVRWVREGRREDVRQFQLDGSLVLTNLTAKDGGRYTCSAAIPTLTTVAVLEEPEADTSATNDTNPNPVAYEPSDTSAGYENATTEPYDGEDVDGSSSSSATAEEHFVELLKVNVKVRTPPLAVSNFYVRASTIIAVLVWEVMPNRTGGYAIRDFTAEMRKMRESINDTELPWETIDPRHISPNARQLEIYHLIPNTTYEFRIWGNNQLGAGEIVTILATTQPRMEEKDLVRRIMIDAKNFDTRVWIAAVGIVMGTLVILSLGTCIVLYKECREPAGTNDKDEELDSLELVPNIILNPGFCDSDDQGQNPLSPPIPRTLPYNRYRTSGHGSGPGDDDDDEDEDDEEEEEPMTFSRRMSIFFTGNTIKRI</sequence>
<dbReference type="InterPro" id="IPR036179">
    <property type="entry name" value="Ig-like_dom_sf"/>
</dbReference>
<protein>
    <submittedName>
        <fullName evidence="3">Uncharacterized protein</fullName>
    </submittedName>
</protein>
<reference evidence="3" key="2">
    <citation type="submission" date="2020-05" db="UniProtKB">
        <authorList>
            <consortium name="EnsemblMetazoa"/>
        </authorList>
    </citation>
    <scope>IDENTIFICATION</scope>
    <source>
        <strain evidence="3">Indian</strain>
    </source>
</reference>
<dbReference type="InterPro" id="IPR013783">
    <property type="entry name" value="Ig-like_fold"/>
</dbReference>
<dbReference type="SUPFAM" id="SSF48726">
    <property type="entry name" value="Immunoglobulin"/>
    <property type="match status" value="1"/>
</dbReference>